<evidence type="ECO:0000256" key="1">
    <source>
        <dbReference type="ARBA" id="ARBA00004123"/>
    </source>
</evidence>
<evidence type="ECO:0000256" key="5">
    <source>
        <dbReference type="ARBA" id="ARBA00023242"/>
    </source>
</evidence>
<evidence type="ECO:0000256" key="2">
    <source>
        <dbReference type="ARBA" id="ARBA00022723"/>
    </source>
</evidence>
<dbReference type="Pfam" id="PF14766">
    <property type="entry name" value="RPA_interact_N"/>
    <property type="match status" value="1"/>
</dbReference>
<evidence type="ECO:0000313" key="9">
    <source>
        <dbReference type="Proteomes" id="UP000694871"/>
    </source>
</evidence>
<evidence type="ECO:0000256" key="3">
    <source>
        <dbReference type="ARBA" id="ARBA00022771"/>
    </source>
</evidence>
<evidence type="ECO:0000259" key="7">
    <source>
        <dbReference type="Pfam" id="PF14767"/>
    </source>
</evidence>
<feature type="domain" description="RPA-interacting protein C-terminal" evidence="8">
    <location>
        <begin position="149"/>
        <end position="227"/>
    </location>
</feature>
<protein>
    <submittedName>
        <fullName evidence="10">RPA-interacting protein</fullName>
    </submittedName>
</protein>
<dbReference type="PANTHER" id="PTHR31742:SF1">
    <property type="entry name" value="RPA-INTERACTING PROTEIN"/>
    <property type="match status" value="1"/>
</dbReference>
<dbReference type="InterPro" id="IPR028155">
    <property type="entry name" value="RPA_interact_central"/>
</dbReference>
<evidence type="ECO:0000256" key="4">
    <source>
        <dbReference type="ARBA" id="ARBA00022833"/>
    </source>
</evidence>
<dbReference type="Pfam" id="PF14768">
    <property type="entry name" value="RPA_interact_C"/>
    <property type="match status" value="1"/>
</dbReference>
<gene>
    <name evidence="10" type="primary">RPAIN</name>
</gene>
<dbReference type="InterPro" id="IPR028156">
    <property type="entry name" value="RIP"/>
</dbReference>
<dbReference type="Proteomes" id="UP000694871">
    <property type="component" value="Unplaced"/>
</dbReference>
<dbReference type="PANTHER" id="PTHR31742">
    <property type="entry name" value="RPA-INTERACTING PROTEIN RPAIN"/>
    <property type="match status" value="1"/>
</dbReference>
<evidence type="ECO:0000259" key="6">
    <source>
        <dbReference type="Pfam" id="PF14766"/>
    </source>
</evidence>
<name>A0ABM1JPX1_GEKJA</name>
<dbReference type="GeneID" id="107107710"/>
<proteinExistence type="predicted"/>
<keyword evidence="5" id="KW-0539">Nucleus</keyword>
<feature type="domain" description="RPA-interacting protein central" evidence="7">
    <location>
        <begin position="65"/>
        <end position="138"/>
    </location>
</feature>
<keyword evidence="3" id="KW-0863">Zinc-finger</keyword>
<sequence>MAGSMESLIQQRRRLYKGSRAPSWKETYRQRCVERLKNSRARLLDRYRHVGEDTAAGEGTRSSLLVQEVMEVEWQALQSVDAKLPSLWKKDTSLHVLEDSNELAVLEEIQKELILQEQLAIEEYEQSLQFDEECLNAMLEGLDAEPKVICPVCQRNNLTMTSHVVTCTCGLCIGTQGVTEEMLRSLLADGVAEHSQHCQHSPEFSVTSGMDGETNLLMSCQICDFLAVIL</sequence>
<keyword evidence="2" id="KW-0479">Metal-binding</keyword>
<dbReference type="Pfam" id="PF14767">
    <property type="entry name" value="RPA_interact_M"/>
    <property type="match status" value="1"/>
</dbReference>
<dbReference type="RefSeq" id="XP_015263508.1">
    <property type="nucleotide sequence ID" value="XM_015408022.1"/>
</dbReference>
<accession>A0ABM1JPX1</accession>
<evidence type="ECO:0000259" key="8">
    <source>
        <dbReference type="Pfam" id="PF14768"/>
    </source>
</evidence>
<evidence type="ECO:0000313" key="10">
    <source>
        <dbReference type="RefSeq" id="XP_015263508.1"/>
    </source>
</evidence>
<dbReference type="InterPro" id="IPR028159">
    <property type="entry name" value="RPA_interact_C_dom"/>
</dbReference>
<dbReference type="InterPro" id="IPR028158">
    <property type="entry name" value="RPA_interact_N_dom"/>
</dbReference>
<keyword evidence="4" id="KW-0862">Zinc</keyword>
<feature type="domain" description="RPA-interacting protein N-terminal" evidence="6">
    <location>
        <begin position="11"/>
        <end position="48"/>
    </location>
</feature>
<keyword evidence="9" id="KW-1185">Reference proteome</keyword>
<reference evidence="10" key="1">
    <citation type="submission" date="2025-08" db="UniProtKB">
        <authorList>
            <consortium name="RefSeq"/>
        </authorList>
    </citation>
    <scope>IDENTIFICATION</scope>
</reference>
<comment type="subcellular location">
    <subcellularLocation>
        <location evidence="1">Nucleus</location>
    </subcellularLocation>
</comment>
<organism evidence="9 10">
    <name type="scientific">Gekko japonicus</name>
    <name type="common">Schlegel's Japanese gecko</name>
    <dbReference type="NCBI Taxonomy" id="146911"/>
    <lineage>
        <taxon>Eukaryota</taxon>
        <taxon>Metazoa</taxon>
        <taxon>Chordata</taxon>
        <taxon>Craniata</taxon>
        <taxon>Vertebrata</taxon>
        <taxon>Euteleostomi</taxon>
        <taxon>Lepidosauria</taxon>
        <taxon>Squamata</taxon>
        <taxon>Bifurcata</taxon>
        <taxon>Gekkota</taxon>
        <taxon>Gekkonidae</taxon>
        <taxon>Gekkoninae</taxon>
        <taxon>Gekko</taxon>
    </lineage>
</organism>